<gene>
    <name evidence="1" type="ORF">FL583_06790</name>
</gene>
<dbReference type="Proteomes" id="UP000317982">
    <property type="component" value="Unassembled WGS sequence"/>
</dbReference>
<dbReference type="InParanoid" id="A0A545AXW7"/>
<proteinExistence type="predicted"/>
<dbReference type="EMBL" id="VIRS01000003">
    <property type="protein sequence ID" value="TQS46177.1"/>
    <property type="molecule type" value="Genomic_DNA"/>
</dbReference>
<evidence type="ECO:0000313" key="1">
    <source>
        <dbReference type="EMBL" id="TQS46177.1"/>
    </source>
</evidence>
<reference evidence="1 2" key="1">
    <citation type="submission" date="2019-07" db="EMBL/GenBank/DDBJ databases">
        <title>Cryptosporangium phraense sp. nov., isolated from plant litter.</title>
        <authorList>
            <person name="Suriyachadkun C."/>
        </authorList>
    </citation>
    <scope>NUCLEOTIDE SEQUENCE [LARGE SCALE GENOMIC DNA]</scope>
    <source>
        <strain evidence="1 2">A-T 5661</strain>
    </source>
</reference>
<comment type="caution">
    <text evidence="1">The sequence shown here is derived from an EMBL/GenBank/DDBJ whole genome shotgun (WGS) entry which is preliminary data.</text>
</comment>
<evidence type="ECO:0000313" key="2">
    <source>
        <dbReference type="Proteomes" id="UP000317982"/>
    </source>
</evidence>
<dbReference type="AlphaFoldDB" id="A0A545AXW7"/>
<name>A0A545AXW7_9ACTN</name>
<keyword evidence="2" id="KW-1185">Reference proteome</keyword>
<dbReference type="RefSeq" id="WP_142703584.1">
    <property type="nucleotide sequence ID" value="NZ_VIRS01000003.1"/>
</dbReference>
<accession>A0A545AXW7</accession>
<dbReference type="OrthoDB" id="3476559at2"/>
<sequence>MTPEPDENTRLRAALTETRLRYAFLLAAARSTLAADRDGEPDPLYYLRDELSANPSLPPYLDAR</sequence>
<organism evidence="1 2">
    <name type="scientific">Cryptosporangium phraense</name>
    <dbReference type="NCBI Taxonomy" id="2593070"/>
    <lineage>
        <taxon>Bacteria</taxon>
        <taxon>Bacillati</taxon>
        <taxon>Actinomycetota</taxon>
        <taxon>Actinomycetes</taxon>
        <taxon>Cryptosporangiales</taxon>
        <taxon>Cryptosporangiaceae</taxon>
        <taxon>Cryptosporangium</taxon>
    </lineage>
</organism>
<protein>
    <submittedName>
        <fullName evidence="1">Uncharacterized protein</fullName>
    </submittedName>
</protein>